<protein>
    <submittedName>
        <fullName evidence="1">Uncharacterized protein</fullName>
    </submittedName>
</protein>
<evidence type="ECO:0000313" key="2">
    <source>
        <dbReference type="Proteomes" id="UP000246121"/>
    </source>
</evidence>
<dbReference type="VEuPathDB" id="TriTrypDB:TcCLB.509551.50"/>
<dbReference type="VEuPathDB" id="TriTrypDB:TCSYLVIO_005718"/>
<gene>
    <name evidence="1" type="ORF">C4B63_2g231</name>
</gene>
<dbReference type="VEuPathDB" id="TriTrypDB:TcCLB.507007.80"/>
<organism evidence="1 2">
    <name type="scientific">Trypanosoma cruzi</name>
    <dbReference type="NCBI Taxonomy" id="5693"/>
    <lineage>
        <taxon>Eukaryota</taxon>
        <taxon>Discoba</taxon>
        <taxon>Euglenozoa</taxon>
        <taxon>Kinetoplastea</taxon>
        <taxon>Metakinetoplastina</taxon>
        <taxon>Trypanosomatida</taxon>
        <taxon>Trypanosomatidae</taxon>
        <taxon>Trypanosoma</taxon>
        <taxon>Schizotrypanum</taxon>
    </lineage>
</organism>
<dbReference type="VEuPathDB" id="TriTrypDB:TcCL_NonESM00072"/>
<dbReference type="AlphaFoldDB" id="A0A2V2W3D2"/>
<dbReference type="VEuPathDB" id="TriTrypDB:TcG_09361"/>
<name>A0A2V2W3D2_TRYCR</name>
<dbReference type="Proteomes" id="UP000246121">
    <property type="component" value="Unassembled WGS sequence"/>
</dbReference>
<evidence type="ECO:0000313" key="1">
    <source>
        <dbReference type="EMBL" id="PWV02587.1"/>
    </source>
</evidence>
<accession>A0A2V2W3D2</accession>
<dbReference type="VEuPathDB" id="TriTrypDB:Tc_MARK_4343"/>
<dbReference type="VEuPathDB" id="TriTrypDB:TcYC6_0070890"/>
<comment type="caution">
    <text evidence="1">The sequence shown here is derived from an EMBL/GenBank/DDBJ whole genome shotgun (WGS) entry which is preliminary data.</text>
</comment>
<reference evidence="1 2" key="1">
    <citation type="journal article" date="2018" name="Microb. Genom.">
        <title>Expanding an expanded genome: long-read sequencing of Trypanosoma cruzi.</title>
        <authorList>
            <person name="Berna L."/>
            <person name="Rodriguez M."/>
            <person name="Chiribao M.L."/>
            <person name="Parodi-Talice A."/>
            <person name="Pita S."/>
            <person name="Rijo G."/>
            <person name="Alvarez-Valin F."/>
            <person name="Robello C."/>
        </authorList>
    </citation>
    <scope>NUCLEOTIDE SEQUENCE [LARGE SCALE GENOMIC DNA]</scope>
    <source>
        <strain evidence="1 2">Dm28c</strain>
    </source>
</reference>
<sequence length="1143" mass="128274">MEYPGSAFVAAQAEERRMAQVARRSYMPSWMADPSWLKSIEVPREYATGLPFEELRESVRLTFASRLSVIQKAARQATTSALAESARRTMSSWAENDGKNEIASSQSSLMSLLADAIKAVTQRTPWDPVDCGTEMRKEMLAVLLKRFLDRSLDPGAVGIFAKNVLRRASTTDVAEELQYLYVAFTHDKTWNGEDPYRRLENFIHFADNEKFQEHCLEEVRRRLHMLNVELNGKNNKEMHAKKVWEDIHGPQRGECFGGSITLSLTRVNLSGISGSDASKNVGGAKKNLPKRIKAIWTLQQEGHRVASAVVPGKSTLKNGTYTWQPNSRATLMVPKGAREHFRNYAIVLELFLSQTSCLCSPSRGKPLASTTITVDDALYVSVARPNSPLRNSAASSLNDAPSRSGGCENEPFSDWNVGIRGYHFSSVLLSQTTTSHKNEYPYIIESATTLCSMCCLNNDHNARPPPINLEGEENVTVPKMGSGKIFQDAWSKDHHNMFLRLVDILGDIDDMGVAIIKAYCRRYLIHGELETVALLSAVCTHSNLADQNSRDLCTNSVALLVKYRGSMTTHVTKQLVKESLDTTYSNVIDTLLSLEEMSSGSLTSSSAFNPREAGRVVEDLKNILLVIDKDMKINDVILQEAQRDTKPLVEALEKLDGRVLREHRRGVVRETATDLFLPDLEKREDAAQLTGKAHCLYTLITDVTERCKRAFSFAKMSGSSSVMAVTMCRIESIVNAMSVPLRNVVTRILACLIRAPEPDPLGDTLGFLVSTYGLVMDLVGVLDPEDGTAPICRTLASCFTDFLSSWFPLCESHISAWMSSIVTNEALEPLMRNTVHFNHSPGLFQDLLQALFAVFLRVFAWSEPRQHEMYAVHFFRLVQTLGEAFVDAVVARGRTSSQLEEWLVCLSNLNRYQKMVREFGEKDVTQQLIPLLCDTENLMEHQRRVIAEQARASTMETKEEFERNIGRVLEQSVLSFLSDLTNAKTLEKMPVTPSVMKDSAHRLKIYLGMQFLTAKNNLNDELFVEFLNEVVVRSYYGAFHSLALREGKRPLPETHVAYLLHLMQVLDQEIELLGGNLLHTEPLTSRQRSGRILTALLGQSSQVLVQMAKTERLDRTERVQVMLLLRSRTDGLAKQYFMTSSDK</sequence>
<proteinExistence type="predicted"/>
<dbReference type="VEuPathDB" id="TriTrypDB:TcBrA4_0060680"/>
<dbReference type="VEuPathDB" id="TriTrypDB:ECC02_005902"/>
<dbReference type="VEuPathDB" id="TriTrypDB:BCY84_14403"/>
<dbReference type="EMBL" id="PRFA01000002">
    <property type="protein sequence ID" value="PWV02587.1"/>
    <property type="molecule type" value="Genomic_DNA"/>
</dbReference>
<dbReference type="VEuPathDB" id="TriTrypDB:C4B63_2g231"/>
<dbReference type="VEuPathDB" id="TriTrypDB:TCDM_00030"/>